<keyword evidence="5" id="KW-1185">Reference proteome</keyword>
<evidence type="ECO:0000256" key="2">
    <source>
        <dbReference type="PROSITE-ProRule" id="PRU00335"/>
    </source>
</evidence>
<dbReference type="Proteomes" id="UP000787472">
    <property type="component" value="Unassembled WGS sequence"/>
</dbReference>
<dbReference type="SUPFAM" id="SSF46689">
    <property type="entry name" value="Homeodomain-like"/>
    <property type="match status" value="1"/>
</dbReference>
<dbReference type="Gene3D" id="1.10.357.10">
    <property type="entry name" value="Tetracycline Repressor, domain 2"/>
    <property type="match status" value="1"/>
</dbReference>
<name>A0A9E5MLD3_9GAMM</name>
<accession>A0A9E5MLD3</accession>
<sequence>MKGGGSSVSQVSIKDSSRTAGTKDIILDAAEASFVERGYFGTSLRDITSRAGLQVALSYYHFGSKENLFRAVVERRAEENARGLEVALQQELVTEVCAADKLQAILQAFLYPVVERSLNGDPGWKNYIRLMAQLAHVPQHETYIQPVASRYDAVVAKFIVSLQQLFPQMAEEDVHWAFYFYQAAITHVLAESGLIDRQSNGLCRAADLNRIVDKMSRFFTAGFLSLCPPAGASTE</sequence>
<dbReference type="Pfam" id="PF17939">
    <property type="entry name" value="TetR_C_30"/>
    <property type="match status" value="1"/>
</dbReference>
<proteinExistence type="predicted"/>
<dbReference type="GO" id="GO:0003700">
    <property type="term" value="F:DNA-binding transcription factor activity"/>
    <property type="evidence" value="ECO:0007669"/>
    <property type="project" value="TreeGrafter"/>
</dbReference>
<dbReference type="PANTHER" id="PTHR30055">
    <property type="entry name" value="HTH-TYPE TRANSCRIPTIONAL REGULATOR RUTR"/>
    <property type="match status" value="1"/>
</dbReference>
<evidence type="ECO:0000256" key="1">
    <source>
        <dbReference type="ARBA" id="ARBA00023125"/>
    </source>
</evidence>
<protein>
    <submittedName>
        <fullName evidence="4">TetR/AcrR family transcriptional regulator</fullName>
    </submittedName>
</protein>
<gene>
    <name evidence="4" type="ORF">G8770_14875</name>
</gene>
<dbReference type="InterPro" id="IPR041586">
    <property type="entry name" value="PsrA_TetR_C"/>
</dbReference>
<feature type="DNA-binding region" description="H-T-H motif" evidence="2">
    <location>
        <begin position="43"/>
        <end position="62"/>
    </location>
</feature>
<dbReference type="GO" id="GO:0000976">
    <property type="term" value="F:transcription cis-regulatory region binding"/>
    <property type="evidence" value="ECO:0007669"/>
    <property type="project" value="TreeGrafter"/>
</dbReference>
<dbReference type="InterPro" id="IPR050109">
    <property type="entry name" value="HTH-type_TetR-like_transc_reg"/>
</dbReference>
<dbReference type="PRINTS" id="PR00455">
    <property type="entry name" value="HTHTETR"/>
</dbReference>
<dbReference type="InterPro" id="IPR036271">
    <property type="entry name" value="Tet_transcr_reg_TetR-rel_C_sf"/>
</dbReference>
<keyword evidence="1 2" id="KW-0238">DNA-binding</keyword>
<comment type="caution">
    <text evidence="4">The sequence shown here is derived from an EMBL/GenBank/DDBJ whole genome shotgun (WGS) entry which is preliminary data.</text>
</comment>
<dbReference type="Pfam" id="PF00440">
    <property type="entry name" value="TetR_N"/>
    <property type="match status" value="1"/>
</dbReference>
<dbReference type="AlphaFoldDB" id="A0A9E5MLD3"/>
<dbReference type="InterPro" id="IPR009057">
    <property type="entry name" value="Homeodomain-like_sf"/>
</dbReference>
<feature type="domain" description="HTH tetR-type" evidence="3">
    <location>
        <begin position="20"/>
        <end position="80"/>
    </location>
</feature>
<organism evidence="4 5">
    <name type="scientific">Pseudomaricurvus hydrocarbonicus</name>
    <dbReference type="NCBI Taxonomy" id="1470433"/>
    <lineage>
        <taxon>Bacteria</taxon>
        <taxon>Pseudomonadati</taxon>
        <taxon>Pseudomonadota</taxon>
        <taxon>Gammaproteobacteria</taxon>
        <taxon>Cellvibrionales</taxon>
        <taxon>Cellvibrionaceae</taxon>
        <taxon>Pseudomaricurvus</taxon>
    </lineage>
</organism>
<dbReference type="PANTHER" id="PTHR30055:SF235">
    <property type="entry name" value="TRANSCRIPTIONAL REGULATORY PROTEIN"/>
    <property type="match status" value="1"/>
</dbReference>
<dbReference type="InterPro" id="IPR001647">
    <property type="entry name" value="HTH_TetR"/>
</dbReference>
<evidence type="ECO:0000259" key="3">
    <source>
        <dbReference type="PROSITE" id="PS50977"/>
    </source>
</evidence>
<dbReference type="EMBL" id="JAAONZ010000012">
    <property type="protein sequence ID" value="NHO66832.1"/>
    <property type="molecule type" value="Genomic_DNA"/>
</dbReference>
<evidence type="ECO:0000313" key="4">
    <source>
        <dbReference type="EMBL" id="NHO66832.1"/>
    </source>
</evidence>
<dbReference type="RefSeq" id="WP_167188376.1">
    <property type="nucleotide sequence ID" value="NZ_JAAONZ010000012.1"/>
</dbReference>
<reference evidence="4" key="1">
    <citation type="submission" date="2020-03" db="EMBL/GenBank/DDBJ databases">
        <authorList>
            <person name="Guo F."/>
        </authorList>
    </citation>
    <scope>NUCLEOTIDE SEQUENCE</scope>
    <source>
        <strain evidence="4">JCM 30134</strain>
    </source>
</reference>
<evidence type="ECO:0000313" key="5">
    <source>
        <dbReference type="Proteomes" id="UP000787472"/>
    </source>
</evidence>
<dbReference type="SUPFAM" id="SSF48498">
    <property type="entry name" value="Tetracyclin repressor-like, C-terminal domain"/>
    <property type="match status" value="1"/>
</dbReference>
<dbReference type="PROSITE" id="PS50977">
    <property type="entry name" value="HTH_TETR_2"/>
    <property type="match status" value="1"/>
</dbReference>